<sequence>MTTRQPTADFEASSESLPKFQLKRTVVLVGMMGSGKSAIGKALAERLDVPFLDSDAEIERAANTTIPEIFARDGEDFFRRRESEVIKRLLSGPACILSTGGGAFMAERNRSAITNQGVSVWLKASLDTLWERVRHKNSRPLLRTANPKQTLSDLLDQRTPVYSLANLTVETQLKNSIDKTTDGVIEALLTRPDVLEEITE</sequence>
<keyword evidence="5 11" id="KW-0808">Transferase</keyword>
<evidence type="ECO:0000256" key="1">
    <source>
        <dbReference type="ARBA" id="ARBA00004842"/>
    </source>
</evidence>
<comment type="subunit">
    <text evidence="11">Monomer.</text>
</comment>
<name>A0A251WVK4_9RHOB</name>
<keyword evidence="11" id="KW-0963">Cytoplasm</keyword>
<comment type="function">
    <text evidence="11">Catalyzes the specific phosphorylation of the 3-hydroxyl group of shikimic acid using ATP as a cosubstrate.</text>
</comment>
<keyword evidence="4 11" id="KW-0028">Amino-acid biosynthesis</keyword>
<feature type="binding site" evidence="11">
    <location>
        <position position="101"/>
    </location>
    <ligand>
        <name>substrate</name>
    </ligand>
</feature>
<dbReference type="EC" id="2.7.1.71" evidence="3 11"/>
<keyword evidence="13" id="KW-1185">Reference proteome</keyword>
<dbReference type="PANTHER" id="PTHR21087">
    <property type="entry name" value="SHIKIMATE KINASE"/>
    <property type="match status" value="1"/>
</dbReference>
<dbReference type="CDD" id="cd00464">
    <property type="entry name" value="SK"/>
    <property type="match status" value="1"/>
</dbReference>
<dbReference type="InterPro" id="IPR000623">
    <property type="entry name" value="Shikimate_kinase/TSH1"/>
</dbReference>
<protein>
    <recommendedName>
        <fullName evidence="3 11">Shikimate kinase</fullName>
        <shortName evidence="11">SK</shortName>
        <ecNumber evidence="3 11">2.7.1.71</ecNumber>
    </recommendedName>
</protein>
<dbReference type="OrthoDB" id="9800332at2"/>
<comment type="subcellular location">
    <subcellularLocation>
        <location evidence="11">Cytoplasm</location>
    </subcellularLocation>
</comment>
<comment type="similarity">
    <text evidence="2 11">Belongs to the shikimate kinase family.</text>
</comment>
<evidence type="ECO:0000256" key="8">
    <source>
        <dbReference type="ARBA" id="ARBA00022840"/>
    </source>
</evidence>
<keyword evidence="11" id="KW-0479">Metal-binding</keyword>
<evidence type="ECO:0000256" key="6">
    <source>
        <dbReference type="ARBA" id="ARBA00022741"/>
    </source>
</evidence>
<keyword evidence="11" id="KW-0460">Magnesium</keyword>
<feature type="binding site" evidence="11">
    <location>
        <position position="55"/>
    </location>
    <ligand>
        <name>substrate</name>
    </ligand>
</feature>
<evidence type="ECO:0000313" key="12">
    <source>
        <dbReference type="EMBL" id="OUD08185.1"/>
    </source>
</evidence>
<dbReference type="GO" id="GO:0008652">
    <property type="term" value="P:amino acid biosynthetic process"/>
    <property type="evidence" value="ECO:0007669"/>
    <property type="project" value="UniProtKB-KW"/>
</dbReference>
<dbReference type="RefSeq" id="WP_086452423.1">
    <property type="nucleotide sequence ID" value="NZ_MSPP01000007.1"/>
</dbReference>
<dbReference type="UniPathway" id="UPA00053">
    <property type="reaction ID" value="UER00088"/>
</dbReference>
<evidence type="ECO:0000256" key="5">
    <source>
        <dbReference type="ARBA" id="ARBA00022679"/>
    </source>
</evidence>
<keyword evidence="9 11" id="KW-0057">Aromatic amino acid biosynthesis</keyword>
<dbReference type="GO" id="GO:0005524">
    <property type="term" value="F:ATP binding"/>
    <property type="evidence" value="ECO:0007669"/>
    <property type="project" value="UniProtKB-UniRule"/>
</dbReference>
<dbReference type="GO" id="GO:0004765">
    <property type="term" value="F:shikimate kinase activity"/>
    <property type="evidence" value="ECO:0007669"/>
    <property type="project" value="UniProtKB-UniRule"/>
</dbReference>
<dbReference type="HAMAP" id="MF_00109">
    <property type="entry name" value="Shikimate_kinase"/>
    <property type="match status" value="1"/>
</dbReference>
<organism evidence="12 13">
    <name type="scientific">Marivivens niveibacter</name>
    <dbReference type="NCBI Taxonomy" id="1930667"/>
    <lineage>
        <taxon>Bacteria</taxon>
        <taxon>Pseudomonadati</taxon>
        <taxon>Pseudomonadota</taxon>
        <taxon>Alphaproteobacteria</taxon>
        <taxon>Rhodobacterales</taxon>
        <taxon>Paracoccaceae</taxon>
        <taxon>Marivivens group</taxon>
        <taxon>Marivivens</taxon>
    </lineage>
</organism>
<feature type="binding site" evidence="11">
    <location>
        <position position="139"/>
    </location>
    <ligand>
        <name>ATP</name>
        <dbReference type="ChEBI" id="CHEBI:30616"/>
    </ligand>
</feature>
<feature type="binding site" evidence="11">
    <location>
        <position position="158"/>
    </location>
    <ligand>
        <name>substrate</name>
    </ligand>
</feature>
<feature type="binding site" evidence="11">
    <location>
        <begin position="33"/>
        <end position="38"/>
    </location>
    <ligand>
        <name>ATP</name>
        <dbReference type="ChEBI" id="CHEBI:30616"/>
    </ligand>
</feature>
<evidence type="ECO:0000256" key="10">
    <source>
        <dbReference type="ARBA" id="ARBA00048567"/>
    </source>
</evidence>
<evidence type="ECO:0000256" key="7">
    <source>
        <dbReference type="ARBA" id="ARBA00022777"/>
    </source>
</evidence>
<dbReference type="NCBIfam" id="NF010552">
    <property type="entry name" value="PRK13946.1"/>
    <property type="match status" value="1"/>
</dbReference>
<dbReference type="InterPro" id="IPR023000">
    <property type="entry name" value="Shikimate_kinase_CS"/>
</dbReference>
<evidence type="ECO:0000256" key="9">
    <source>
        <dbReference type="ARBA" id="ARBA00023141"/>
    </source>
</evidence>
<accession>A0A251WVK4</accession>
<keyword evidence="7 11" id="KW-0418">Kinase</keyword>
<evidence type="ECO:0000313" key="13">
    <source>
        <dbReference type="Proteomes" id="UP000194664"/>
    </source>
</evidence>
<comment type="caution">
    <text evidence="11">Lacks conserved residue(s) required for the propagation of feature annotation.</text>
</comment>
<proteinExistence type="inferred from homology"/>
<dbReference type="SUPFAM" id="SSF52540">
    <property type="entry name" value="P-loop containing nucleoside triphosphate hydrolases"/>
    <property type="match status" value="1"/>
</dbReference>
<dbReference type="GO" id="GO:0009073">
    <property type="term" value="P:aromatic amino acid family biosynthetic process"/>
    <property type="evidence" value="ECO:0007669"/>
    <property type="project" value="UniProtKB-KW"/>
</dbReference>
<gene>
    <name evidence="11" type="primary">aroK</name>
    <name evidence="12" type="ORF">BVC71_14560</name>
</gene>
<dbReference type="InterPro" id="IPR031322">
    <property type="entry name" value="Shikimate/glucono_kinase"/>
</dbReference>
<dbReference type="Gene3D" id="3.40.50.300">
    <property type="entry name" value="P-loop containing nucleotide triphosphate hydrolases"/>
    <property type="match status" value="1"/>
</dbReference>
<dbReference type="PANTHER" id="PTHR21087:SF16">
    <property type="entry name" value="SHIKIMATE KINASE 1, CHLOROPLASTIC"/>
    <property type="match status" value="1"/>
</dbReference>
<evidence type="ECO:0000256" key="4">
    <source>
        <dbReference type="ARBA" id="ARBA00022605"/>
    </source>
</evidence>
<comment type="catalytic activity">
    <reaction evidence="10 11">
        <text>shikimate + ATP = 3-phosphoshikimate + ADP + H(+)</text>
        <dbReference type="Rhea" id="RHEA:13121"/>
        <dbReference type="ChEBI" id="CHEBI:15378"/>
        <dbReference type="ChEBI" id="CHEBI:30616"/>
        <dbReference type="ChEBI" id="CHEBI:36208"/>
        <dbReference type="ChEBI" id="CHEBI:145989"/>
        <dbReference type="ChEBI" id="CHEBI:456216"/>
        <dbReference type="EC" id="2.7.1.71"/>
    </reaction>
</comment>
<dbReference type="PROSITE" id="PS01128">
    <property type="entry name" value="SHIKIMATE_KINASE"/>
    <property type="match status" value="1"/>
</dbReference>
<evidence type="ECO:0000256" key="2">
    <source>
        <dbReference type="ARBA" id="ARBA00006997"/>
    </source>
</evidence>
<dbReference type="Proteomes" id="UP000194664">
    <property type="component" value="Unassembled WGS sequence"/>
</dbReference>
<dbReference type="GO" id="GO:0009423">
    <property type="term" value="P:chorismate biosynthetic process"/>
    <property type="evidence" value="ECO:0007669"/>
    <property type="project" value="UniProtKB-UniRule"/>
</dbReference>
<comment type="cofactor">
    <cofactor evidence="11">
        <name>Mg(2+)</name>
        <dbReference type="ChEBI" id="CHEBI:18420"/>
    </cofactor>
    <text evidence="11">Binds 1 Mg(2+) ion per subunit.</text>
</comment>
<keyword evidence="8 11" id="KW-0067">ATP-binding</keyword>
<dbReference type="GO" id="GO:0005829">
    <property type="term" value="C:cytosol"/>
    <property type="evidence" value="ECO:0007669"/>
    <property type="project" value="TreeGrafter"/>
</dbReference>
<comment type="pathway">
    <text evidence="1 11">Metabolic intermediate biosynthesis; chorismate biosynthesis; chorismate from D-erythrose 4-phosphate and phosphoenolpyruvate: step 5/7.</text>
</comment>
<reference evidence="12 13" key="1">
    <citation type="submission" date="2016-12" db="EMBL/GenBank/DDBJ databases">
        <title>The draft genome sequence of HSLHS2.</title>
        <authorList>
            <person name="Hu D."/>
            <person name="Wang L."/>
            <person name="Shao Z."/>
        </authorList>
    </citation>
    <scope>NUCLEOTIDE SEQUENCE [LARGE SCALE GENOMIC DNA]</scope>
    <source>
        <strain evidence="12">MCCC 1A06712</strain>
    </source>
</reference>
<keyword evidence="6 11" id="KW-0547">Nucleotide-binding</keyword>
<dbReference type="Pfam" id="PF01202">
    <property type="entry name" value="SKI"/>
    <property type="match status" value="1"/>
</dbReference>
<evidence type="ECO:0000256" key="3">
    <source>
        <dbReference type="ARBA" id="ARBA00012154"/>
    </source>
</evidence>
<dbReference type="InterPro" id="IPR027417">
    <property type="entry name" value="P-loop_NTPase"/>
</dbReference>
<dbReference type="EMBL" id="MSPP01000007">
    <property type="protein sequence ID" value="OUD08185.1"/>
    <property type="molecule type" value="Genomic_DNA"/>
</dbReference>
<feature type="binding site" evidence="11">
    <location>
        <position position="79"/>
    </location>
    <ligand>
        <name>substrate</name>
    </ligand>
</feature>
<feature type="binding site" evidence="11">
    <location>
        <position position="37"/>
    </location>
    <ligand>
        <name>Mg(2+)</name>
        <dbReference type="ChEBI" id="CHEBI:18420"/>
    </ligand>
</feature>
<evidence type="ECO:0000256" key="11">
    <source>
        <dbReference type="HAMAP-Rule" id="MF_00109"/>
    </source>
</evidence>
<dbReference type="AlphaFoldDB" id="A0A251WVK4"/>
<dbReference type="GO" id="GO:0000287">
    <property type="term" value="F:magnesium ion binding"/>
    <property type="evidence" value="ECO:0007669"/>
    <property type="project" value="UniProtKB-UniRule"/>
</dbReference>
<dbReference type="PRINTS" id="PR01100">
    <property type="entry name" value="SHIKIMTKNASE"/>
</dbReference>
<comment type="caution">
    <text evidence="12">The sequence shown here is derived from an EMBL/GenBank/DDBJ whole genome shotgun (WGS) entry which is preliminary data.</text>
</comment>